<accession>A0A7C4VK40</accession>
<dbReference type="GO" id="GO:0035485">
    <property type="term" value="F:adenine/guanine mispair binding"/>
    <property type="evidence" value="ECO:0007669"/>
    <property type="project" value="TreeGrafter"/>
</dbReference>
<evidence type="ECO:0000256" key="6">
    <source>
        <dbReference type="ARBA" id="ARBA00022485"/>
    </source>
</evidence>
<dbReference type="Pfam" id="PF14815">
    <property type="entry name" value="NUDIX_4"/>
    <property type="match status" value="1"/>
</dbReference>
<dbReference type="SMART" id="SM00478">
    <property type="entry name" value="ENDO3c"/>
    <property type="match status" value="1"/>
</dbReference>
<comment type="caution">
    <text evidence="15">The sequence shown here is derived from an EMBL/GenBank/DDBJ whole genome shotgun (WGS) entry which is preliminary data.</text>
</comment>
<keyword evidence="12" id="KW-0234">DNA repair</keyword>
<evidence type="ECO:0000256" key="5">
    <source>
        <dbReference type="ARBA" id="ARBA00022023"/>
    </source>
</evidence>
<dbReference type="Pfam" id="PF00633">
    <property type="entry name" value="HHH"/>
    <property type="match status" value="1"/>
</dbReference>
<dbReference type="Gene3D" id="1.10.340.30">
    <property type="entry name" value="Hypothetical protein, domain 2"/>
    <property type="match status" value="1"/>
</dbReference>
<dbReference type="Proteomes" id="UP000885759">
    <property type="component" value="Unassembled WGS sequence"/>
</dbReference>
<keyword evidence="13" id="KW-0326">Glycosidase</keyword>
<evidence type="ECO:0000259" key="14">
    <source>
        <dbReference type="SMART" id="SM00478"/>
    </source>
</evidence>
<evidence type="ECO:0000256" key="4">
    <source>
        <dbReference type="ARBA" id="ARBA00012045"/>
    </source>
</evidence>
<dbReference type="GO" id="GO:0051539">
    <property type="term" value="F:4 iron, 4 sulfur cluster binding"/>
    <property type="evidence" value="ECO:0007669"/>
    <property type="project" value="UniProtKB-KW"/>
</dbReference>
<name>A0A7C4VK40_9DEIN</name>
<dbReference type="GO" id="GO:0006298">
    <property type="term" value="P:mismatch repair"/>
    <property type="evidence" value="ECO:0007669"/>
    <property type="project" value="TreeGrafter"/>
</dbReference>
<dbReference type="InterPro" id="IPR011257">
    <property type="entry name" value="DNA_glycosylase"/>
</dbReference>
<evidence type="ECO:0000256" key="9">
    <source>
        <dbReference type="ARBA" id="ARBA00022801"/>
    </source>
</evidence>
<dbReference type="InterPro" id="IPR003265">
    <property type="entry name" value="HhH-GPD_domain"/>
</dbReference>
<keyword evidence="9" id="KW-0378">Hydrolase</keyword>
<gene>
    <name evidence="15" type="ORF">ENK37_03885</name>
</gene>
<dbReference type="Pfam" id="PF00730">
    <property type="entry name" value="HhH-GPD"/>
    <property type="match status" value="1"/>
</dbReference>
<dbReference type="GO" id="GO:0006284">
    <property type="term" value="P:base-excision repair"/>
    <property type="evidence" value="ECO:0007669"/>
    <property type="project" value="InterPro"/>
</dbReference>
<evidence type="ECO:0000256" key="11">
    <source>
        <dbReference type="ARBA" id="ARBA00023014"/>
    </source>
</evidence>
<keyword evidence="11" id="KW-0411">Iron-sulfur</keyword>
<dbReference type="PANTHER" id="PTHR42944">
    <property type="entry name" value="ADENINE DNA GLYCOSYLASE"/>
    <property type="match status" value="1"/>
</dbReference>
<evidence type="ECO:0000256" key="1">
    <source>
        <dbReference type="ARBA" id="ARBA00000843"/>
    </source>
</evidence>
<dbReference type="InterPro" id="IPR003651">
    <property type="entry name" value="Endonuclease3_FeS-loop_motif"/>
</dbReference>
<evidence type="ECO:0000256" key="3">
    <source>
        <dbReference type="ARBA" id="ARBA00008343"/>
    </source>
</evidence>
<dbReference type="InterPro" id="IPR000445">
    <property type="entry name" value="HhH_motif"/>
</dbReference>
<dbReference type="InterPro" id="IPR044298">
    <property type="entry name" value="MIG/MutY"/>
</dbReference>
<dbReference type="InterPro" id="IPR015797">
    <property type="entry name" value="NUDIX_hydrolase-like_dom_sf"/>
</dbReference>
<dbReference type="InterPro" id="IPR029119">
    <property type="entry name" value="MutY_C"/>
</dbReference>
<evidence type="ECO:0000313" key="15">
    <source>
        <dbReference type="EMBL" id="HGY09182.1"/>
    </source>
</evidence>
<proteinExistence type="inferred from homology"/>
<dbReference type="SMART" id="SM00525">
    <property type="entry name" value="FES"/>
    <property type="match status" value="1"/>
</dbReference>
<organism evidence="15">
    <name type="scientific">Oceanithermus profundus</name>
    <dbReference type="NCBI Taxonomy" id="187137"/>
    <lineage>
        <taxon>Bacteria</taxon>
        <taxon>Thermotogati</taxon>
        <taxon>Deinococcota</taxon>
        <taxon>Deinococci</taxon>
        <taxon>Thermales</taxon>
        <taxon>Thermaceae</taxon>
        <taxon>Oceanithermus</taxon>
    </lineage>
</organism>
<dbReference type="AlphaFoldDB" id="A0A7C4VK40"/>
<dbReference type="GO" id="GO:0000701">
    <property type="term" value="F:purine-specific mismatch base pair DNA N-glycosylase activity"/>
    <property type="evidence" value="ECO:0007669"/>
    <property type="project" value="UniProtKB-EC"/>
</dbReference>
<protein>
    <recommendedName>
        <fullName evidence="5">Adenine DNA glycosylase</fullName>
        <ecNumber evidence="4">3.2.2.31</ecNumber>
    </recommendedName>
</protein>
<dbReference type="Gene3D" id="1.10.1670.10">
    <property type="entry name" value="Helix-hairpin-Helix base-excision DNA repair enzymes (C-terminal)"/>
    <property type="match status" value="1"/>
</dbReference>
<dbReference type="Pfam" id="PF10576">
    <property type="entry name" value="EndIII_4Fe-2S"/>
    <property type="match status" value="1"/>
</dbReference>
<evidence type="ECO:0000256" key="2">
    <source>
        <dbReference type="ARBA" id="ARBA00001966"/>
    </source>
</evidence>
<comment type="similarity">
    <text evidence="3">Belongs to the Nth/MutY family.</text>
</comment>
<dbReference type="GO" id="GO:0046872">
    <property type="term" value="F:metal ion binding"/>
    <property type="evidence" value="ECO:0007669"/>
    <property type="project" value="UniProtKB-KW"/>
</dbReference>
<dbReference type="EMBL" id="DRPZ01000104">
    <property type="protein sequence ID" value="HGY09182.1"/>
    <property type="molecule type" value="Genomic_DNA"/>
</dbReference>
<dbReference type="GO" id="GO:0034039">
    <property type="term" value="F:8-oxo-7,8-dihydroguanine DNA N-glycosylase activity"/>
    <property type="evidence" value="ECO:0007669"/>
    <property type="project" value="TreeGrafter"/>
</dbReference>
<feature type="domain" description="HhH-GPD" evidence="14">
    <location>
        <begin position="37"/>
        <end position="180"/>
    </location>
</feature>
<evidence type="ECO:0000256" key="7">
    <source>
        <dbReference type="ARBA" id="ARBA00022723"/>
    </source>
</evidence>
<dbReference type="Gene3D" id="3.90.79.10">
    <property type="entry name" value="Nucleoside Triphosphate Pyrophosphohydrolase"/>
    <property type="match status" value="1"/>
</dbReference>
<dbReference type="InterPro" id="IPR023170">
    <property type="entry name" value="HhH_base_excis_C"/>
</dbReference>
<comment type="cofactor">
    <cofactor evidence="2">
        <name>[4Fe-4S] cluster</name>
        <dbReference type="ChEBI" id="CHEBI:49883"/>
    </cofactor>
</comment>
<dbReference type="SUPFAM" id="SSF48150">
    <property type="entry name" value="DNA-glycosylase"/>
    <property type="match status" value="1"/>
</dbReference>
<sequence>MTPASRRALLARYDAERRALPWRGARDPYRVLLSEVLLQQTRVEQALPYYARFLARFPTVESLAAAGEEEVLEVWQGAGYYARARRLRQLAARVARAGWPQDREGLLALPGVGPYTAAAVASIAFGEPVAAVDGNVRRVLARVHAEGDPKPAWLERVAGAWLEPARPGDWNQALMELGARVCTPKNPNCAACPLAGLCRGQAAPERYPAPRKRRAVSEVRWALVLRAPGGVVLERRADGELAGLWGVPMGPGTAPPQAALARYGAGAVEAAGTVRHAFSHRRLVVHVFAGRAARGGEDPGVRPLSELDRKLLRAAGLENTAEGEA</sequence>
<evidence type="ECO:0000256" key="13">
    <source>
        <dbReference type="ARBA" id="ARBA00023295"/>
    </source>
</evidence>
<keyword evidence="10" id="KW-0408">Iron</keyword>
<reference evidence="15" key="1">
    <citation type="journal article" date="2020" name="mSystems">
        <title>Genome- and Community-Level Interaction Insights into Carbon Utilization and Element Cycling Functions of Hydrothermarchaeota in Hydrothermal Sediment.</title>
        <authorList>
            <person name="Zhou Z."/>
            <person name="Liu Y."/>
            <person name="Xu W."/>
            <person name="Pan J."/>
            <person name="Luo Z.H."/>
            <person name="Li M."/>
        </authorList>
    </citation>
    <scope>NUCLEOTIDE SEQUENCE [LARGE SCALE GENOMIC DNA]</scope>
    <source>
        <strain evidence="15">HyVt-570</strain>
    </source>
</reference>
<dbReference type="GO" id="GO:0032357">
    <property type="term" value="F:oxidized purine DNA binding"/>
    <property type="evidence" value="ECO:0007669"/>
    <property type="project" value="TreeGrafter"/>
</dbReference>
<dbReference type="CDD" id="cd00056">
    <property type="entry name" value="ENDO3c"/>
    <property type="match status" value="1"/>
</dbReference>
<keyword evidence="8" id="KW-0227">DNA damage</keyword>
<dbReference type="EC" id="3.2.2.31" evidence="4"/>
<keyword evidence="6" id="KW-0004">4Fe-4S</keyword>
<dbReference type="SUPFAM" id="SSF55811">
    <property type="entry name" value="Nudix"/>
    <property type="match status" value="1"/>
</dbReference>
<evidence type="ECO:0000256" key="12">
    <source>
        <dbReference type="ARBA" id="ARBA00023204"/>
    </source>
</evidence>
<comment type="catalytic activity">
    <reaction evidence="1">
        <text>Hydrolyzes free adenine bases from 7,8-dihydro-8-oxoguanine:adenine mismatched double-stranded DNA, leaving an apurinic site.</text>
        <dbReference type="EC" id="3.2.2.31"/>
    </reaction>
</comment>
<evidence type="ECO:0000256" key="8">
    <source>
        <dbReference type="ARBA" id="ARBA00022763"/>
    </source>
</evidence>
<evidence type="ECO:0000256" key="10">
    <source>
        <dbReference type="ARBA" id="ARBA00023004"/>
    </source>
</evidence>
<keyword evidence="7" id="KW-0479">Metal-binding</keyword>
<dbReference type="PANTHER" id="PTHR42944:SF1">
    <property type="entry name" value="ADENINE DNA GLYCOSYLASE"/>
    <property type="match status" value="1"/>
</dbReference>